<name>W6ME70_9GAMM</name>
<proteinExistence type="predicted"/>
<evidence type="ECO:0000313" key="2">
    <source>
        <dbReference type="Proteomes" id="UP000035760"/>
    </source>
</evidence>
<comment type="caution">
    <text evidence="1">The sequence shown here is derived from an EMBL/GenBank/DDBJ whole genome shotgun (WGS) entry which is preliminary data.</text>
</comment>
<reference evidence="1" key="1">
    <citation type="submission" date="2013-07" db="EMBL/GenBank/DDBJ databases">
        <authorList>
            <person name="McIlroy S."/>
        </authorList>
    </citation>
    <scope>NUCLEOTIDE SEQUENCE [LARGE SCALE GENOMIC DNA]</scope>
    <source>
        <strain evidence="1">Run_A_D11</strain>
    </source>
</reference>
<accession>W6ME70</accession>
<dbReference type="AlphaFoldDB" id="W6ME70"/>
<protein>
    <submittedName>
        <fullName evidence="1">Uncharacterized protein</fullName>
    </submittedName>
</protein>
<evidence type="ECO:0000313" key="1">
    <source>
        <dbReference type="EMBL" id="CDI04098.1"/>
    </source>
</evidence>
<dbReference type="EMBL" id="CBTJ020000101">
    <property type="protein sequence ID" value="CDI04098.1"/>
    <property type="molecule type" value="Genomic_DNA"/>
</dbReference>
<dbReference type="Proteomes" id="UP000035760">
    <property type="component" value="Unassembled WGS sequence"/>
</dbReference>
<gene>
    <name evidence="1" type="ORF">BN873_890004</name>
</gene>
<organism evidence="1 2">
    <name type="scientific">Candidatus Competibacter denitrificans Run_A_D11</name>
    <dbReference type="NCBI Taxonomy" id="1400863"/>
    <lineage>
        <taxon>Bacteria</taxon>
        <taxon>Pseudomonadati</taxon>
        <taxon>Pseudomonadota</taxon>
        <taxon>Gammaproteobacteria</taxon>
        <taxon>Candidatus Competibacteraceae</taxon>
        <taxon>Candidatus Competibacter</taxon>
    </lineage>
</organism>
<reference evidence="1" key="2">
    <citation type="submission" date="2014-03" db="EMBL/GenBank/DDBJ databases">
        <title>Candidatus Competibacter-lineage genomes retrieved from metagenomes reveal functional metabolic diversity.</title>
        <authorList>
            <person name="McIlroy S.J."/>
            <person name="Albertsen M."/>
            <person name="Andresen E.K."/>
            <person name="Saunders A.M."/>
            <person name="Kristiansen R."/>
            <person name="Stokholm-Bjerregaard M."/>
            <person name="Nielsen K.L."/>
            <person name="Nielsen P.H."/>
        </authorList>
    </citation>
    <scope>NUCLEOTIDE SEQUENCE</scope>
    <source>
        <strain evidence="1">Run_A_D11</strain>
    </source>
</reference>
<dbReference type="STRING" id="1400863.BN873_890004"/>
<sequence length="280" mass="31047">MTPLGRGPNLQMPKLESVVATPVPERKITVLLDRLNALLERTHEQPIDELEWQRLRQDARHLLKTDAREARMALGILAALRGDEADAEREFNAALAFGWTPVLALNRATMLAQFHRVEDALNEVMTVVKQGPDGPFYLPALREAAEWAYAVGRLHLAADLLASLQKQTNDPLPEGLADLADTLNRLLPTADAIGLTDDLMAAMQAPAWVLVHAQGFKERIRLRDVVYNDGDPFLCRTFVLPVAPDEILPLYEKLIAAHSAHEEPLPIWNFSVGLEALEGA</sequence>
<keyword evidence="2" id="KW-1185">Reference proteome</keyword>